<dbReference type="RefSeq" id="WP_098269488.1">
    <property type="nucleotide sequence ID" value="NZ_JAXUHO010000013.1"/>
</dbReference>
<sequence>MGSGVKSLLGISAFSLLTTPFSMNTQAAIHKFDNVPVNTVEAVGAMNIEAAEYGQVEQYAFPLAFPVIILGARGAQVVHKMWKAGKLVTVGSAVGISRMKAQDVIGKYKKDAINKEFPGSMKNKTVKEIEDLAKKGNKDAKKTKKLLTDKDVDKGDNRK</sequence>
<dbReference type="Proteomes" id="UP000220900">
    <property type="component" value="Unassembled WGS sequence"/>
</dbReference>
<evidence type="ECO:0000313" key="2">
    <source>
        <dbReference type="EMBL" id="PES90513.1"/>
    </source>
</evidence>
<evidence type="ECO:0000256" key="1">
    <source>
        <dbReference type="SAM" id="MobiDB-lite"/>
    </source>
</evidence>
<organism evidence="2 3">
    <name type="scientific">Bacillus cereus</name>
    <dbReference type="NCBI Taxonomy" id="1396"/>
    <lineage>
        <taxon>Bacteria</taxon>
        <taxon>Bacillati</taxon>
        <taxon>Bacillota</taxon>
        <taxon>Bacilli</taxon>
        <taxon>Bacillales</taxon>
        <taxon>Bacillaceae</taxon>
        <taxon>Bacillus</taxon>
        <taxon>Bacillus cereus group</taxon>
    </lineage>
</organism>
<accession>A0A2A8LI42</accession>
<protein>
    <submittedName>
        <fullName evidence="2">Uncharacterized protein</fullName>
    </submittedName>
</protein>
<dbReference type="EMBL" id="NTZF01000034">
    <property type="protein sequence ID" value="PES90513.1"/>
    <property type="molecule type" value="Genomic_DNA"/>
</dbReference>
<feature type="region of interest" description="Disordered" evidence="1">
    <location>
        <begin position="136"/>
        <end position="159"/>
    </location>
</feature>
<dbReference type="AlphaFoldDB" id="A0A2A8LI42"/>
<name>A0A2A8LI42_BACCE</name>
<evidence type="ECO:0000313" key="3">
    <source>
        <dbReference type="Proteomes" id="UP000220900"/>
    </source>
</evidence>
<gene>
    <name evidence="2" type="ORF">CN491_24115</name>
</gene>
<comment type="caution">
    <text evidence="2">The sequence shown here is derived from an EMBL/GenBank/DDBJ whole genome shotgun (WGS) entry which is preliminary data.</text>
</comment>
<proteinExistence type="predicted"/>
<reference evidence="2 3" key="1">
    <citation type="submission" date="2017-09" db="EMBL/GenBank/DDBJ databases">
        <title>Large-scale bioinformatics analysis of Bacillus genomes uncovers conserved roles of natural products in bacterial physiology.</title>
        <authorList>
            <consortium name="Agbiome Team Llc"/>
            <person name="Bleich R.M."/>
            <person name="Grubbs K.J."/>
            <person name="Santa Maria K.C."/>
            <person name="Allen S.E."/>
            <person name="Farag S."/>
            <person name="Shank E.A."/>
            <person name="Bowers A."/>
        </authorList>
    </citation>
    <scope>NUCLEOTIDE SEQUENCE [LARGE SCALE GENOMIC DNA]</scope>
    <source>
        <strain evidence="2 3">AFS002368</strain>
    </source>
</reference>